<dbReference type="EMBL" id="QDKG01000008">
    <property type="protein sequence ID" value="PVH23949.1"/>
    <property type="molecule type" value="Genomic_DNA"/>
</dbReference>
<dbReference type="AlphaFoldDB" id="A0A2T8HET3"/>
<protein>
    <submittedName>
        <fullName evidence="1">Uncharacterized protein</fullName>
    </submittedName>
</protein>
<proteinExistence type="predicted"/>
<evidence type="ECO:0000313" key="1">
    <source>
        <dbReference type="EMBL" id="PVH23949.1"/>
    </source>
</evidence>
<organism evidence="1 2">
    <name type="scientific">Sphingobacterium corticibacter</name>
    <dbReference type="NCBI Taxonomy" id="2171749"/>
    <lineage>
        <taxon>Bacteria</taxon>
        <taxon>Pseudomonadati</taxon>
        <taxon>Bacteroidota</taxon>
        <taxon>Sphingobacteriia</taxon>
        <taxon>Sphingobacteriales</taxon>
        <taxon>Sphingobacteriaceae</taxon>
        <taxon>Sphingobacterium</taxon>
    </lineage>
</organism>
<keyword evidence="2" id="KW-1185">Reference proteome</keyword>
<accession>A0A2T8HET3</accession>
<dbReference type="Proteomes" id="UP000245627">
    <property type="component" value="Unassembled WGS sequence"/>
</dbReference>
<sequence>MDLNTKKINITKTLKKELYLSPVISVRHIIMESTFAAGSSRITPGGANSDFQPQVENWENIGGINGTIDA</sequence>
<comment type="caution">
    <text evidence="1">The sequence shown here is derived from an EMBL/GenBank/DDBJ whole genome shotgun (WGS) entry which is preliminary data.</text>
</comment>
<evidence type="ECO:0000313" key="2">
    <source>
        <dbReference type="Proteomes" id="UP000245627"/>
    </source>
</evidence>
<reference evidence="1 2" key="1">
    <citation type="submission" date="2018-04" db="EMBL/GenBank/DDBJ databases">
        <title>Sphingobacterium cortibacter sp. nov.</title>
        <authorList>
            <person name="Li Y."/>
        </authorList>
    </citation>
    <scope>NUCLEOTIDE SEQUENCE [LARGE SCALE GENOMIC DNA]</scope>
    <source>
        <strain evidence="1 2">2c-3</strain>
    </source>
</reference>
<gene>
    <name evidence="1" type="ORF">DC487_15980</name>
</gene>
<name>A0A2T8HET3_9SPHI</name>